<dbReference type="EMBL" id="ADBJ01000044">
    <property type="protein sequence ID" value="EFA77045.1"/>
    <property type="molecule type" value="Genomic_DNA"/>
</dbReference>
<dbReference type="OMA" id="FTHILIL"/>
<accession>D3BP35</accession>
<evidence type="ECO:0000313" key="5">
    <source>
        <dbReference type="Proteomes" id="UP000001396"/>
    </source>
</evidence>
<dbReference type="AlphaFoldDB" id="D3BP35"/>
<dbReference type="RefSeq" id="XP_020429175.1">
    <property type="nucleotide sequence ID" value="XM_020580588.1"/>
</dbReference>
<name>D3BP35_HETP5</name>
<proteinExistence type="predicted"/>
<feature type="chain" id="PRO_5003041358" evidence="3">
    <location>
        <begin position="20"/>
        <end position="967"/>
    </location>
</feature>
<dbReference type="InParanoid" id="D3BP35"/>
<dbReference type="PANTHER" id="PTHR35035">
    <property type="entry name" value="DISCOIDIN-INDUCING COMPLEX SUBUNIT B"/>
    <property type="match status" value="1"/>
</dbReference>
<dbReference type="Proteomes" id="UP000001396">
    <property type="component" value="Unassembled WGS sequence"/>
</dbReference>
<feature type="signal peptide" evidence="3">
    <location>
        <begin position="1"/>
        <end position="19"/>
    </location>
</feature>
<keyword evidence="5" id="KW-1185">Reference proteome</keyword>
<protein>
    <submittedName>
        <fullName evidence="4">Uncharacterized protein</fullName>
    </submittedName>
</protein>
<comment type="caution">
    <text evidence="4">The sequence shown here is derived from an EMBL/GenBank/DDBJ whole genome shotgun (WGS) entry which is preliminary data.</text>
</comment>
<evidence type="ECO:0000313" key="4">
    <source>
        <dbReference type="EMBL" id="EFA77045.1"/>
    </source>
</evidence>
<evidence type="ECO:0000256" key="2">
    <source>
        <dbReference type="SAM" id="Phobius"/>
    </source>
</evidence>
<feature type="compositionally biased region" description="Low complexity" evidence="1">
    <location>
        <begin position="86"/>
        <end position="99"/>
    </location>
</feature>
<dbReference type="PANTHER" id="PTHR35035:SF5">
    <property type="entry name" value="TRANSMEMBRANE PROTEIN"/>
    <property type="match status" value="1"/>
</dbReference>
<dbReference type="GeneID" id="31365271"/>
<reference evidence="4 5" key="1">
    <citation type="journal article" date="2011" name="Genome Res.">
        <title>Phylogeny-wide analysis of social amoeba genomes highlights ancient origins for complex intercellular communication.</title>
        <authorList>
            <person name="Heidel A.J."/>
            <person name="Lawal H.M."/>
            <person name="Felder M."/>
            <person name="Schilde C."/>
            <person name="Helps N.R."/>
            <person name="Tunggal B."/>
            <person name="Rivero F."/>
            <person name="John U."/>
            <person name="Schleicher M."/>
            <person name="Eichinger L."/>
            <person name="Platzer M."/>
            <person name="Noegel A.A."/>
            <person name="Schaap P."/>
            <person name="Gloeckner G."/>
        </authorList>
    </citation>
    <scope>NUCLEOTIDE SEQUENCE [LARGE SCALE GENOMIC DNA]</scope>
    <source>
        <strain evidence="5">ATCC 26659 / Pp 5 / PN500</strain>
    </source>
</reference>
<gene>
    <name evidence="4" type="ORF">PPL_09798</name>
</gene>
<keyword evidence="3" id="KW-0732">Signal</keyword>
<evidence type="ECO:0000256" key="3">
    <source>
        <dbReference type="SAM" id="SignalP"/>
    </source>
</evidence>
<feature type="region of interest" description="Disordered" evidence="1">
    <location>
        <begin position="70"/>
        <end position="99"/>
    </location>
</feature>
<keyword evidence="2" id="KW-0472">Membrane</keyword>
<organism evidence="4 5">
    <name type="scientific">Heterostelium pallidum (strain ATCC 26659 / Pp 5 / PN500)</name>
    <name type="common">Cellular slime mold</name>
    <name type="synonym">Polysphondylium pallidum</name>
    <dbReference type="NCBI Taxonomy" id="670386"/>
    <lineage>
        <taxon>Eukaryota</taxon>
        <taxon>Amoebozoa</taxon>
        <taxon>Evosea</taxon>
        <taxon>Eumycetozoa</taxon>
        <taxon>Dictyostelia</taxon>
        <taxon>Acytosteliales</taxon>
        <taxon>Acytosteliaceae</taxon>
        <taxon>Heterostelium</taxon>
    </lineage>
</organism>
<feature type="transmembrane region" description="Helical" evidence="2">
    <location>
        <begin position="919"/>
        <end position="940"/>
    </location>
</feature>
<dbReference type="InterPro" id="IPR053370">
    <property type="entry name" value="QS_Complex_Regulator"/>
</dbReference>
<keyword evidence="2" id="KW-0812">Transmembrane</keyword>
<evidence type="ECO:0000256" key="1">
    <source>
        <dbReference type="SAM" id="MobiDB-lite"/>
    </source>
</evidence>
<keyword evidence="2" id="KW-1133">Transmembrane helix</keyword>
<sequence>MKKTLLAIIIVFYFNLILTNQSVIEALDCATKVIENILQIENKNGCSFVPPQGPTKNLSFVSTINITQPPTQANGGSSSPGGSGSTSGSSSPSGSGSTSLNAKKPISLLGGALFSLGELVNGATALLSPTVVNDSVSIGQNSGVKCQLILGICLDTPALNVDGLIASIFPSKIKAKNFNLSATGILFVNNDTQIYSDDFNNVGGSILANATTSIYSGINMSSNASLNITGSDFTSYGVDSDNANINVDQTGKYITPNSTNLSNGARVNNYGSFQTSSFSINSNSKAYSEGNILTNLLKNIGGSLIGKNGQMKANSFISDSNNQFTGSSLSINSLNITNSATFNIANGDINTPNSNGVFSISGTVSIDNTTSNLSPQSMDISSDSEVNFSNSNVNINSQFQSSGTSKFYGNSCKVGMNGARHSLKDSSLLSFLNSNIGLASSSLLSLNDQSGIQLKQNTVINSGSVVNAADQSTLAVSQKSIFNHNGESMNFKDSSILLVSNSDILFNKPFSFSDQSKINTDTDSSLSMVGTKGTMSGKSKLSLLQSTLNIDPLSILNMTEQSIINLNNGSLSISGYLLQSAFSSILCNQSLVQLSSGEKQISGIFNILEGSSLLLSNNSRVSVSGNLSVSSSSMEIKNGQFDLQQNGQLTLNSGTLSNEDRLNILGKLIIGGNTVFNNLVGGTVKLYSSLTSDDNSNIIENFGQFHFMENTNNVIDQFINNGQAYFYGSKLSSNQFSIQTGHIDLNNSTISTGTLFIKGGSMFAAGSTVDGDLYHESGSLGSQNTTSTLNITGDCNQQINSNTNIYIDIDNNNQSISQIHVGKNMSFNGTLTIVLNQENIDKLASVGSITMMRYGSFSGNFSTVNIRVFNPSTGQQKDVDNKCITLDSGKTSMSMLVNSADSCTPTDDSVFSNTKSRTILMSTIVSVSIVLAISTAVLIWKRHSIATFLKIRRESRLMRQSINNSRF</sequence>